<protein>
    <submittedName>
        <fullName evidence="1">Uncharacterized protein</fullName>
    </submittedName>
</protein>
<dbReference type="OrthoDB" id="6149706at2759"/>
<name>A0A1X7V9Q9_AMPQE</name>
<sequence>MSQAIGVLREPLFQIELEQSKTKDKLDWTSLRGSDRKMLLNELPPKLVHDFKVIHEMIGISNPTDDQIHAVQSEWIQDFLKFPYDGYSKSNVTPYMHVMGYHIPHLIKCHAGVKRFSGQGVEKNYHCTRKQSLTSNHQDAASDILLTDSRVEELQHGTRAKRK</sequence>
<evidence type="ECO:0000313" key="1">
    <source>
        <dbReference type="EnsemblMetazoa" id="Aqu2.1.37040_001"/>
    </source>
</evidence>
<organism evidence="1">
    <name type="scientific">Amphimedon queenslandica</name>
    <name type="common">Sponge</name>
    <dbReference type="NCBI Taxonomy" id="400682"/>
    <lineage>
        <taxon>Eukaryota</taxon>
        <taxon>Metazoa</taxon>
        <taxon>Porifera</taxon>
        <taxon>Demospongiae</taxon>
        <taxon>Heteroscleromorpha</taxon>
        <taxon>Haplosclerida</taxon>
        <taxon>Niphatidae</taxon>
        <taxon>Amphimedon</taxon>
    </lineage>
</organism>
<proteinExistence type="predicted"/>
<dbReference type="AlphaFoldDB" id="A0A1X7V9Q9"/>
<reference evidence="1" key="1">
    <citation type="submission" date="2017-05" db="UniProtKB">
        <authorList>
            <consortium name="EnsemblMetazoa"/>
        </authorList>
    </citation>
    <scope>IDENTIFICATION</scope>
</reference>
<dbReference type="InParanoid" id="A0A1X7V9Q9"/>
<dbReference type="EnsemblMetazoa" id="Aqu2.1.37040_001">
    <property type="protein sequence ID" value="Aqu2.1.37040_001"/>
    <property type="gene ID" value="Aqu2.1.37040"/>
</dbReference>
<accession>A0A1X7V9Q9</accession>